<dbReference type="InterPro" id="IPR037354">
    <property type="entry name" value="Commd2"/>
</dbReference>
<evidence type="ECO:0008006" key="3">
    <source>
        <dbReference type="Google" id="ProtNLM"/>
    </source>
</evidence>
<accession>A0A9W7FVJ6</accession>
<evidence type="ECO:0000313" key="2">
    <source>
        <dbReference type="Proteomes" id="UP001165065"/>
    </source>
</evidence>
<evidence type="ECO:0000313" key="1">
    <source>
        <dbReference type="EMBL" id="GMI19817.1"/>
    </source>
</evidence>
<name>A0A9W7FVJ6_9STRA</name>
<organism evidence="1 2">
    <name type="scientific">Triparma columacea</name>
    <dbReference type="NCBI Taxonomy" id="722753"/>
    <lineage>
        <taxon>Eukaryota</taxon>
        <taxon>Sar</taxon>
        <taxon>Stramenopiles</taxon>
        <taxon>Ochrophyta</taxon>
        <taxon>Bolidophyceae</taxon>
        <taxon>Parmales</taxon>
        <taxon>Triparmaceae</taxon>
        <taxon>Triparma</taxon>
    </lineage>
</organism>
<sequence>MAAVVADTFLSLEALTKAQVLELSASSVAFIKSGFSSALASSSAKALSKTLPLTTSQTTMALTAIAKTLSESANRNHNEHFFLKALSPYGLGEHVRDALKETYLSNQKAIYDHTPDRGSSLPTYKDLSWDLSVEIARRAVVGENVARFNVSVDTGDGRGGGKTLDMVVDPGVMVRMEEEVRRALDEEKGQHSQRFQRYLN</sequence>
<comment type="caution">
    <text evidence="1">The sequence shown here is derived from an EMBL/GenBank/DDBJ whole genome shotgun (WGS) entry which is preliminary data.</text>
</comment>
<dbReference type="Proteomes" id="UP001165065">
    <property type="component" value="Unassembled WGS sequence"/>
</dbReference>
<gene>
    <name evidence="1" type="ORF">TrCOL_g2268</name>
</gene>
<keyword evidence="2" id="KW-1185">Reference proteome</keyword>
<proteinExistence type="predicted"/>
<reference evidence="2" key="1">
    <citation type="journal article" date="2023" name="Commun. Biol.">
        <title>Genome analysis of Parmales, the sister group of diatoms, reveals the evolutionary specialization of diatoms from phago-mixotrophs to photoautotrophs.</title>
        <authorList>
            <person name="Ban H."/>
            <person name="Sato S."/>
            <person name="Yoshikawa S."/>
            <person name="Yamada K."/>
            <person name="Nakamura Y."/>
            <person name="Ichinomiya M."/>
            <person name="Sato N."/>
            <person name="Blanc-Mathieu R."/>
            <person name="Endo H."/>
            <person name="Kuwata A."/>
            <person name="Ogata H."/>
        </authorList>
    </citation>
    <scope>NUCLEOTIDE SEQUENCE [LARGE SCALE GENOMIC DNA]</scope>
</reference>
<dbReference type="PANTHER" id="PTHR15857:SF0">
    <property type="entry name" value="COMM DOMAIN-CONTAINING PROTEIN 2"/>
    <property type="match status" value="1"/>
</dbReference>
<dbReference type="EMBL" id="BRYA01000500">
    <property type="protein sequence ID" value="GMI19817.1"/>
    <property type="molecule type" value="Genomic_DNA"/>
</dbReference>
<protein>
    <recommendedName>
        <fullName evidence="3">COMM domain-containing protein</fullName>
    </recommendedName>
</protein>
<dbReference type="OrthoDB" id="192635at2759"/>
<dbReference type="PANTHER" id="PTHR15857">
    <property type="entry name" value="COMM DOMAIN CONTAINING PROTEIN 2"/>
    <property type="match status" value="1"/>
</dbReference>
<dbReference type="AlphaFoldDB" id="A0A9W7FVJ6"/>